<dbReference type="Pfam" id="PF13954">
    <property type="entry name" value="PapC_N"/>
    <property type="match status" value="1"/>
</dbReference>
<sequence>MNKEARLLINITTNIFVFLLTTPTVFATEFNTDVLDASDRNNIDLTPFSRAGYIMPGQYQMEIRVNGQDISPSAFQITFLEPSFSGNDSNLLIVFYVQIMPDDFVM</sequence>
<dbReference type="AlphaFoldDB" id="A0A418GGZ6"/>
<keyword evidence="1" id="KW-1133">Transmembrane helix</keyword>
<reference evidence="3 4" key="1">
    <citation type="journal article" date="2018" name="BMC Microbiol.">
        <title>Genome sequencing of strains of the most prevalent clonal group of O1:K1:H7 Escherichia coli that causes neonatal meningitis in France.</title>
        <authorList>
            <person name="Geslain G."/>
            <person name="Birgy A."/>
            <person name="Adiba S."/>
            <person name="Magnan M."/>
            <person name="Courroux C."/>
            <person name="Levy C."/>
            <person name="Cohen R."/>
            <person name="Bidet P."/>
            <person name="Bonacorsi S."/>
        </authorList>
    </citation>
    <scope>NUCLEOTIDE SEQUENCE [LARGE SCALE GENOMIC DNA]</scope>
    <source>
        <strain evidence="3 4">S308</strain>
    </source>
</reference>
<feature type="transmembrane region" description="Helical" evidence="1">
    <location>
        <begin position="7"/>
        <end position="26"/>
    </location>
</feature>
<name>A0A418GGZ6_ECOLX</name>
<dbReference type="InterPro" id="IPR025885">
    <property type="entry name" value="PapC_N"/>
</dbReference>
<feature type="non-terminal residue" evidence="3">
    <location>
        <position position="106"/>
    </location>
</feature>
<dbReference type="InterPro" id="IPR037224">
    <property type="entry name" value="PapC_N_sf"/>
</dbReference>
<proteinExistence type="predicted"/>
<evidence type="ECO:0000259" key="2">
    <source>
        <dbReference type="Pfam" id="PF13954"/>
    </source>
</evidence>
<dbReference type="SUPFAM" id="SSF141729">
    <property type="entry name" value="FimD N-terminal domain-like"/>
    <property type="match status" value="1"/>
</dbReference>
<evidence type="ECO:0000313" key="4">
    <source>
        <dbReference type="Proteomes" id="UP000284508"/>
    </source>
</evidence>
<accession>A0A418GGZ6</accession>
<gene>
    <name evidence="3" type="ORF">D3C88_20110</name>
</gene>
<keyword evidence="1" id="KW-0812">Transmembrane</keyword>
<keyword evidence="1" id="KW-0472">Membrane</keyword>
<dbReference type="EMBL" id="QXHA01001369">
    <property type="protein sequence ID" value="RIB40151.1"/>
    <property type="molecule type" value="Genomic_DNA"/>
</dbReference>
<organism evidence="3 4">
    <name type="scientific">Escherichia coli</name>
    <dbReference type="NCBI Taxonomy" id="562"/>
    <lineage>
        <taxon>Bacteria</taxon>
        <taxon>Pseudomonadati</taxon>
        <taxon>Pseudomonadota</taxon>
        <taxon>Gammaproteobacteria</taxon>
        <taxon>Enterobacterales</taxon>
        <taxon>Enterobacteriaceae</taxon>
        <taxon>Escherichia</taxon>
    </lineage>
</organism>
<feature type="domain" description="PapC N-terminal" evidence="2">
    <location>
        <begin position="29"/>
        <end position="83"/>
    </location>
</feature>
<dbReference type="Proteomes" id="UP000284508">
    <property type="component" value="Unassembled WGS sequence"/>
</dbReference>
<comment type="caution">
    <text evidence="3">The sequence shown here is derived from an EMBL/GenBank/DDBJ whole genome shotgun (WGS) entry which is preliminary data.</text>
</comment>
<evidence type="ECO:0000313" key="3">
    <source>
        <dbReference type="EMBL" id="RIB40151.1"/>
    </source>
</evidence>
<dbReference type="Gene3D" id="3.10.20.410">
    <property type="match status" value="1"/>
</dbReference>
<evidence type="ECO:0000256" key="1">
    <source>
        <dbReference type="SAM" id="Phobius"/>
    </source>
</evidence>
<protein>
    <recommendedName>
        <fullName evidence="2">PapC N-terminal domain-containing protein</fullName>
    </recommendedName>
</protein>